<evidence type="ECO:0000313" key="3">
    <source>
        <dbReference type="Proteomes" id="UP000809829"/>
    </source>
</evidence>
<dbReference type="Pfam" id="PF00583">
    <property type="entry name" value="Acetyltransf_1"/>
    <property type="match status" value="1"/>
</dbReference>
<dbReference type="InterPro" id="IPR016181">
    <property type="entry name" value="Acyl_CoA_acyltransferase"/>
</dbReference>
<sequence>MSIRIEQKSDIEVIDSVIKQAFKDLPFSDQTEHELVKRLRKCKEWIPELSLVYEQDGNIVGHLLVTKAYIGKERVETLALAPVSVLPAYQKREIGKKLIEHGLNVSAQLGFGSMIVLGHPTYYSKFGFERASKYKIEAPFEVADELFMVKELGKGRLDGVSGVVAYSDAF</sequence>
<dbReference type="CDD" id="cd04301">
    <property type="entry name" value="NAT_SF"/>
    <property type="match status" value="1"/>
</dbReference>
<dbReference type="EMBL" id="JAFBFC010000003">
    <property type="protein sequence ID" value="MBM7702927.1"/>
    <property type="molecule type" value="Genomic_DNA"/>
</dbReference>
<dbReference type="SUPFAM" id="SSF55729">
    <property type="entry name" value="Acyl-CoA N-acyltransferases (Nat)"/>
    <property type="match status" value="1"/>
</dbReference>
<dbReference type="Gene3D" id="3.40.630.30">
    <property type="match status" value="1"/>
</dbReference>
<name>A0ABS2QVF8_9BACI</name>
<dbReference type="InterPro" id="IPR000182">
    <property type="entry name" value="GNAT_dom"/>
</dbReference>
<organism evidence="2 3">
    <name type="scientific">Priestia iocasae</name>
    <dbReference type="NCBI Taxonomy" id="2291674"/>
    <lineage>
        <taxon>Bacteria</taxon>
        <taxon>Bacillati</taxon>
        <taxon>Bacillota</taxon>
        <taxon>Bacilli</taxon>
        <taxon>Bacillales</taxon>
        <taxon>Bacillaceae</taxon>
        <taxon>Priestia</taxon>
    </lineage>
</organism>
<evidence type="ECO:0000313" key="2">
    <source>
        <dbReference type="EMBL" id="MBM7702927.1"/>
    </source>
</evidence>
<comment type="caution">
    <text evidence="2">The sequence shown here is derived from an EMBL/GenBank/DDBJ whole genome shotgun (WGS) entry which is preliminary data.</text>
</comment>
<protein>
    <submittedName>
        <fullName evidence="2">N-acetyltransferase YhbS</fullName>
    </submittedName>
</protein>
<keyword evidence="3" id="KW-1185">Reference proteome</keyword>
<dbReference type="Proteomes" id="UP000809829">
    <property type="component" value="Unassembled WGS sequence"/>
</dbReference>
<accession>A0ABS2QVF8</accession>
<dbReference type="PROSITE" id="PS51186">
    <property type="entry name" value="GNAT"/>
    <property type="match status" value="1"/>
</dbReference>
<gene>
    <name evidence="2" type="ORF">JOC83_001774</name>
</gene>
<evidence type="ECO:0000259" key="1">
    <source>
        <dbReference type="PROSITE" id="PS51186"/>
    </source>
</evidence>
<proteinExistence type="predicted"/>
<dbReference type="RefSeq" id="WP_205186334.1">
    <property type="nucleotide sequence ID" value="NZ_JAFBFC010000003.1"/>
</dbReference>
<reference evidence="2 3" key="1">
    <citation type="submission" date="2021-01" db="EMBL/GenBank/DDBJ databases">
        <title>Genomic Encyclopedia of Type Strains, Phase IV (KMG-IV): sequencing the most valuable type-strain genomes for metagenomic binning, comparative biology and taxonomic classification.</title>
        <authorList>
            <person name="Goeker M."/>
        </authorList>
    </citation>
    <scope>NUCLEOTIDE SEQUENCE [LARGE SCALE GENOMIC DNA]</scope>
    <source>
        <strain evidence="2 3">DSM 104297</strain>
    </source>
</reference>
<feature type="domain" description="N-acetyltransferase" evidence="1">
    <location>
        <begin position="1"/>
        <end position="153"/>
    </location>
</feature>